<evidence type="ECO:0000256" key="6">
    <source>
        <dbReference type="ARBA" id="ARBA00022833"/>
    </source>
</evidence>
<organism evidence="9 10">
    <name type="scientific">Treponema pedis</name>
    <dbReference type="NCBI Taxonomy" id="409322"/>
    <lineage>
        <taxon>Bacteria</taxon>
        <taxon>Pseudomonadati</taxon>
        <taxon>Spirochaetota</taxon>
        <taxon>Spirochaetia</taxon>
        <taxon>Spirochaetales</taxon>
        <taxon>Treponemataceae</taxon>
        <taxon>Treponema</taxon>
    </lineage>
</organism>
<dbReference type="GO" id="GO:0016787">
    <property type="term" value="F:hydrolase activity"/>
    <property type="evidence" value="ECO:0007669"/>
    <property type="project" value="UniProtKB-KW"/>
</dbReference>
<sequence>MSNFKQITDFIESKKLEMIELEKLLTSIPAMAPESDGEGEIKKCEALEKYLRSAGFTDFKRLDAPDSRVPSGIRPNLIVTIKGKNDKERLWIMSHLDVVPPGDLTKWESNPWKVIEKDGKIIGRGVEDNQQGLVSSVFAALSFIKLGIMPERTVKLLFVADEEVGSQYGILYLLKNHNLFTKDDLILVPDGGDPEGKHIEIAEKTSLWIKVITEGVQTHASMPDTGKNAFVAACDLALRLNDLENFFNKKDNLFSPDYSTFQPTKKEANVPNINTIPGDDVFYMDCRILPSYDMKEIFDEMNKRVRAVEKKYGVSITLEYDEPESSPSTPADSKVVQVLSQAVKKVSGIETSTIGIGGGTVAACLRSYGFNAVVWSSLDDTCHQPNEYAVIKNIVNDAKVMAVMAGV</sequence>
<dbReference type="PANTHER" id="PTHR43808">
    <property type="entry name" value="ACETYLORNITHINE DEACETYLASE"/>
    <property type="match status" value="1"/>
</dbReference>
<evidence type="ECO:0000256" key="1">
    <source>
        <dbReference type="ARBA" id="ARBA00001941"/>
    </source>
</evidence>
<name>A0A7S7AWC5_9SPIR</name>
<dbReference type="RefSeq" id="WP_194076046.1">
    <property type="nucleotide sequence ID" value="NZ_CP061839.1"/>
</dbReference>
<dbReference type="Pfam" id="PF07687">
    <property type="entry name" value="M20_dimer"/>
    <property type="match status" value="1"/>
</dbReference>
<keyword evidence="6" id="KW-0862">Zinc</keyword>
<comment type="cofactor">
    <cofactor evidence="2">
        <name>Zn(2+)</name>
        <dbReference type="ChEBI" id="CHEBI:29105"/>
    </cofactor>
</comment>
<evidence type="ECO:0000313" key="10">
    <source>
        <dbReference type="Proteomes" id="UP000593915"/>
    </source>
</evidence>
<dbReference type="SUPFAM" id="SSF55031">
    <property type="entry name" value="Bacterial exopeptidase dimerisation domain"/>
    <property type="match status" value="1"/>
</dbReference>
<evidence type="ECO:0000256" key="5">
    <source>
        <dbReference type="ARBA" id="ARBA00022801"/>
    </source>
</evidence>
<evidence type="ECO:0000256" key="2">
    <source>
        <dbReference type="ARBA" id="ARBA00001947"/>
    </source>
</evidence>
<dbReference type="Gene3D" id="3.30.70.360">
    <property type="match status" value="1"/>
</dbReference>
<dbReference type="PANTHER" id="PTHR43808:SF32">
    <property type="entry name" value="ARGE_DAPE-RELATED DEACYLASE"/>
    <property type="match status" value="1"/>
</dbReference>
<evidence type="ECO:0000259" key="8">
    <source>
        <dbReference type="Pfam" id="PF07687"/>
    </source>
</evidence>
<keyword evidence="4" id="KW-0479">Metal-binding</keyword>
<dbReference type="EMBL" id="CP061839">
    <property type="protein sequence ID" value="QOW60544.1"/>
    <property type="molecule type" value="Genomic_DNA"/>
</dbReference>
<dbReference type="InterPro" id="IPR036264">
    <property type="entry name" value="Bact_exopeptidase_dim_dom"/>
</dbReference>
<dbReference type="Proteomes" id="UP000593915">
    <property type="component" value="Chromosome"/>
</dbReference>
<dbReference type="InterPro" id="IPR010182">
    <property type="entry name" value="ArgE/DapE"/>
</dbReference>
<dbReference type="NCBIfam" id="TIGR01910">
    <property type="entry name" value="DapE-ArgE"/>
    <property type="match status" value="1"/>
</dbReference>
<protein>
    <submittedName>
        <fullName evidence="9">M20 family metallo-hydrolase</fullName>
    </submittedName>
</protein>
<keyword evidence="5 9" id="KW-0378">Hydrolase</keyword>
<dbReference type="AlphaFoldDB" id="A0A7S7AWC5"/>
<dbReference type="GO" id="GO:0046872">
    <property type="term" value="F:metal ion binding"/>
    <property type="evidence" value="ECO:0007669"/>
    <property type="project" value="UniProtKB-KW"/>
</dbReference>
<comment type="similarity">
    <text evidence="3">Belongs to the peptidase M20A family.</text>
</comment>
<reference evidence="9 10" key="1">
    <citation type="submission" date="2020-09" db="EMBL/GenBank/DDBJ databases">
        <title>Characterization of Treponema spp. from bovine digital dermatitis in Korea.</title>
        <authorList>
            <person name="Espiritu H.M."/>
            <person name="Cho Y.I."/>
            <person name="Mamuad L."/>
        </authorList>
    </citation>
    <scope>NUCLEOTIDE SEQUENCE [LARGE SCALE GENOMIC DNA]</scope>
    <source>
        <strain evidence="9 10">KS1</strain>
    </source>
</reference>
<accession>A0A7S7AWC5</accession>
<dbReference type="Pfam" id="PF01546">
    <property type="entry name" value="Peptidase_M20"/>
    <property type="match status" value="1"/>
</dbReference>
<gene>
    <name evidence="9" type="ORF">IFE08_12175</name>
</gene>
<evidence type="ECO:0000313" key="9">
    <source>
        <dbReference type="EMBL" id="QOW60544.1"/>
    </source>
</evidence>
<keyword evidence="7" id="KW-0170">Cobalt</keyword>
<comment type="cofactor">
    <cofactor evidence="1">
        <name>Co(2+)</name>
        <dbReference type="ChEBI" id="CHEBI:48828"/>
    </cofactor>
</comment>
<evidence type="ECO:0000256" key="4">
    <source>
        <dbReference type="ARBA" id="ARBA00022723"/>
    </source>
</evidence>
<proteinExistence type="inferred from homology"/>
<evidence type="ECO:0000256" key="3">
    <source>
        <dbReference type="ARBA" id="ARBA00006247"/>
    </source>
</evidence>
<dbReference type="InterPro" id="IPR050072">
    <property type="entry name" value="Peptidase_M20A"/>
</dbReference>
<dbReference type="InterPro" id="IPR002933">
    <property type="entry name" value="Peptidase_M20"/>
</dbReference>
<dbReference type="SUPFAM" id="SSF53187">
    <property type="entry name" value="Zn-dependent exopeptidases"/>
    <property type="match status" value="1"/>
</dbReference>
<evidence type="ECO:0000256" key="7">
    <source>
        <dbReference type="ARBA" id="ARBA00023285"/>
    </source>
</evidence>
<dbReference type="InterPro" id="IPR011650">
    <property type="entry name" value="Peptidase_M20_dimer"/>
</dbReference>
<feature type="domain" description="Peptidase M20 dimerisation" evidence="8">
    <location>
        <begin position="201"/>
        <end position="312"/>
    </location>
</feature>
<dbReference type="Gene3D" id="3.40.630.10">
    <property type="entry name" value="Zn peptidases"/>
    <property type="match status" value="1"/>
</dbReference>
<dbReference type="NCBIfam" id="NF010589">
    <property type="entry name" value="PRK13983.1"/>
    <property type="match status" value="1"/>
</dbReference>